<keyword evidence="4" id="KW-0812">Transmembrane</keyword>
<evidence type="ECO:0000256" key="3">
    <source>
        <dbReference type="SAM" id="MobiDB-lite"/>
    </source>
</evidence>
<proteinExistence type="predicted"/>
<evidence type="ECO:0000313" key="5">
    <source>
        <dbReference type="EMBL" id="MBL3689545.1"/>
    </source>
</evidence>
<dbReference type="InterPro" id="IPR050836">
    <property type="entry name" value="SDS22/Internalin_LRR"/>
</dbReference>
<dbReference type="InterPro" id="IPR032675">
    <property type="entry name" value="LRR_dom_sf"/>
</dbReference>
<keyword evidence="4" id="KW-1133">Transmembrane helix</keyword>
<reference evidence="5 6" key="1">
    <citation type="submission" date="2018-09" db="EMBL/GenBank/DDBJ databases">
        <title>Comparative genomics of Leucobacter spp.</title>
        <authorList>
            <person name="Reis A.C."/>
            <person name="Kolvenbach B.A."/>
            <person name="Corvini P.F.X."/>
            <person name="Nunes O.C."/>
        </authorList>
    </citation>
    <scope>NUCLEOTIDE SEQUENCE [LARGE SCALE GENOMIC DNA]</scope>
    <source>
        <strain evidence="5 6">L-1</strain>
    </source>
</reference>
<dbReference type="PANTHER" id="PTHR46652">
    <property type="entry name" value="LEUCINE-RICH REPEAT AND IQ DOMAIN-CONTAINING PROTEIN 1-RELATED"/>
    <property type="match status" value="1"/>
</dbReference>
<evidence type="ECO:0000256" key="1">
    <source>
        <dbReference type="ARBA" id="ARBA00022614"/>
    </source>
</evidence>
<organism evidence="5 6">
    <name type="scientific">Leucobacter chromiireducens subsp. chromiireducens</name>
    <dbReference type="NCBI Taxonomy" id="660067"/>
    <lineage>
        <taxon>Bacteria</taxon>
        <taxon>Bacillati</taxon>
        <taxon>Actinomycetota</taxon>
        <taxon>Actinomycetes</taxon>
        <taxon>Micrococcales</taxon>
        <taxon>Microbacteriaceae</taxon>
        <taxon>Leucobacter</taxon>
    </lineage>
</organism>
<keyword evidence="6" id="KW-1185">Reference proteome</keyword>
<dbReference type="Pfam" id="PF05345">
    <property type="entry name" value="He_PIG"/>
    <property type="match status" value="1"/>
</dbReference>
<dbReference type="Proteomes" id="UP001646141">
    <property type="component" value="Unassembled WGS sequence"/>
</dbReference>
<evidence type="ECO:0000313" key="6">
    <source>
        <dbReference type="Proteomes" id="UP001646141"/>
    </source>
</evidence>
<dbReference type="Gene3D" id="2.60.40.10">
    <property type="entry name" value="Immunoglobulins"/>
    <property type="match status" value="1"/>
</dbReference>
<accession>A0ABS1SNR7</accession>
<comment type="caution">
    <text evidence="5">The sequence shown here is derived from an EMBL/GenBank/DDBJ whole genome shotgun (WGS) entry which is preliminary data.</text>
</comment>
<name>A0ABS1SNR7_9MICO</name>
<gene>
    <name evidence="5" type="ORF">D3226_06180</name>
</gene>
<feature type="region of interest" description="Disordered" evidence="3">
    <location>
        <begin position="59"/>
        <end position="82"/>
    </location>
</feature>
<feature type="transmembrane region" description="Helical" evidence="4">
    <location>
        <begin position="546"/>
        <end position="564"/>
    </location>
</feature>
<sequence length="571" mass="60931">MGLRRIGFERISSPALRHGAVVVIGALVAGAAFAMGAVMPTAAQALAADLVDIPLGADTGLGTTTPNEANVEQQPAQPLETRQARALPDDRERVEIPDPILRREIARKLNLSQSSTITRGDVRRLQSLTAKNLGITDLTGLEFATSLSNLYVDQNGITSLEPLRDLPSMRQLTASRNPISDISPLATLPNINWLELNWTEITSLEALRGNIKLGWLQVAYTGIDSIEPLNESTNIGSLYIQNTTVSDLAPLAGIEGIQVISAPNAEISDLEPLRGKEKLFLLNINSNHVTDLSMLETWPSISTVGFNDQEIDGGNALIPAGANEFTRSDIVPMFKMPFDERQQVVEHAAPTEDGDGAVWSDMEADADRIEVFLSKPVVPGGPPFSATVEFAVERAEFMNAEPHEAALDTPYEFSFEATSGFVVNEVTRGTGTSGYSMLQGSVPGLQLSADGVLSGTPTSRGSFDFTVRAADRHGNVLDRSYAIAVGEKPVTPEPPTVVPPTTEPPVVVPPKVDPPAVDPGVTPQTKEDAKGADTHVLAHTGAAAQWSLALAALLLCGAGIFLALRAKLRRR</sequence>
<evidence type="ECO:0000256" key="4">
    <source>
        <dbReference type="SAM" id="Phobius"/>
    </source>
</evidence>
<dbReference type="EMBL" id="QYAD01000002">
    <property type="protein sequence ID" value="MBL3689545.1"/>
    <property type="molecule type" value="Genomic_DNA"/>
</dbReference>
<dbReference type="InterPro" id="IPR001611">
    <property type="entry name" value="Leu-rich_rpt"/>
</dbReference>
<dbReference type="InterPro" id="IPR013783">
    <property type="entry name" value="Ig-like_fold"/>
</dbReference>
<keyword evidence="4" id="KW-0472">Membrane</keyword>
<dbReference type="PROSITE" id="PS51450">
    <property type="entry name" value="LRR"/>
    <property type="match status" value="2"/>
</dbReference>
<feature type="compositionally biased region" description="Polar residues" evidence="3">
    <location>
        <begin position="61"/>
        <end position="76"/>
    </location>
</feature>
<protein>
    <submittedName>
        <fullName evidence="5">Leucine-rich repeat domain-containing protein</fullName>
    </submittedName>
</protein>
<evidence type="ECO:0000256" key="2">
    <source>
        <dbReference type="ARBA" id="ARBA00022737"/>
    </source>
</evidence>
<keyword evidence="1" id="KW-0433">Leucine-rich repeat</keyword>
<keyword evidence="2" id="KW-0677">Repeat</keyword>
<dbReference type="Gene3D" id="3.80.10.10">
    <property type="entry name" value="Ribonuclease Inhibitor"/>
    <property type="match status" value="1"/>
</dbReference>
<dbReference type="PANTHER" id="PTHR46652:SF3">
    <property type="entry name" value="LEUCINE-RICH REPEAT-CONTAINING PROTEIN 9"/>
    <property type="match status" value="1"/>
</dbReference>
<dbReference type="SUPFAM" id="SSF52058">
    <property type="entry name" value="L domain-like"/>
    <property type="match status" value="1"/>
</dbReference>